<dbReference type="InterPro" id="IPR020094">
    <property type="entry name" value="TruA/RsuA/RluB/E/F_N"/>
</dbReference>
<feature type="binding site" evidence="4">
    <location>
        <position position="116"/>
    </location>
    <ligand>
        <name>substrate</name>
    </ligand>
</feature>
<dbReference type="Gene3D" id="3.30.70.580">
    <property type="entry name" value="Pseudouridine synthase I, catalytic domain, N-terminal subdomain"/>
    <property type="match status" value="1"/>
</dbReference>
<proteinExistence type="inferred from homology"/>
<feature type="domain" description="Pseudouridine synthase I TruA alpha/beta" evidence="6">
    <location>
        <begin position="156"/>
        <end position="250"/>
    </location>
</feature>
<gene>
    <name evidence="4 7" type="primary">truA</name>
    <name evidence="7" type="ORF">BFAG_00258</name>
</gene>
<dbReference type="SUPFAM" id="SSF55120">
    <property type="entry name" value="Pseudouridine synthase"/>
    <property type="match status" value="1"/>
</dbReference>
<protein>
    <recommendedName>
        <fullName evidence="4">tRNA pseudouridine synthase A</fullName>
        <ecNumber evidence="4">5.4.99.12</ecNumber>
    </recommendedName>
    <alternativeName>
        <fullName evidence="4">tRNA pseudouridine(38-40) synthase</fullName>
    </alternativeName>
    <alternativeName>
        <fullName evidence="4">tRNA pseudouridylate synthase I</fullName>
    </alternativeName>
    <alternativeName>
        <fullName evidence="4">tRNA-uridine isomerase I</fullName>
    </alternativeName>
</protein>
<evidence type="ECO:0000256" key="2">
    <source>
        <dbReference type="ARBA" id="ARBA00022694"/>
    </source>
</evidence>
<evidence type="ECO:0000256" key="1">
    <source>
        <dbReference type="ARBA" id="ARBA00009375"/>
    </source>
</evidence>
<evidence type="ECO:0000313" key="7">
    <source>
        <dbReference type="EMBL" id="EFR51564.1"/>
    </source>
</evidence>
<evidence type="ECO:0000256" key="3">
    <source>
        <dbReference type="ARBA" id="ARBA00023235"/>
    </source>
</evidence>
<comment type="similarity">
    <text evidence="1 4 5">Belongs to the tRNA pseudouridine synthase TruA family.</text>
</comment>
<organism evidence="7 8">
    <name type="scientific">Bacteroides fragilis 3_1_12</name>
    <dbReference type="NCBI Taxonomy" id="457424"/>
    <lineage>
        <taxon>Bacteria</taxon>
        <taxon>Pseudomonadati</taxon>
        <taxon>Bacteroidota</taxon>
        <taxon>Bacteroidia</taxon>
        <taxon>Bacteroidales</taxon>
        <taxon>Bacteroidaceae</taxon>
        <taxon>Bacteroides</taxon>
    </lineage>
</organism>
<evidence type="ECO:0000313" key="8">
    <source>
        <dbReference type="Proteomes" id="UP000005101"/>
    </source>
</evidence>
<dbReference type="EC" id="5.4.99.12" evidence="4"/>
<dbReference type="InterPro" id="IPR020095">
    <property type="entry name" value="PsdUridine_synth_TruA_C"/>
</dbReference>
<dbReference type="EMBL" id="EQ973213">
    <property type="protein sequence ID" value="EFR51564.1"/>
    <property type="molecule type" value="Genomic_DNA"/>
</dbReference>
<dbReference type="InterPro" id="IPR020097">
    <property type="entry name" value="PsdUridine_synth_TruA_a/b_dom"/>
</dbReference>
<comment type="caution">
    <text evidence="4">Lacks conserved residue(s) required for the propagation of feature annotation.</text>
</comment>
<evidence type="ECO:0000256" key="4">
    <source>
        <dbReference type="HAMAP-Rule" id="MF_00171"/>
    </source>
</evidence>
<dbReference type="Gene3D" id="3.30.70.660">
    <property type="entry name" value="Pseudouridine synthase I, catalytic domain, C-terminal subdomain"/>
    <property type="match status" value="1"/>
</dbReference>
<comment type="subunit">
    <text evidence="4">Homodimer.</text>
</comment>
<sequence length="255" mass="29649">MNGMSVQRYFIYLAYDGTHYHGWQIQPNGISIQECLMKALATFLRRDTEVIGAGRTDAGVHASLMVAHFDYEGEVLDTDKVTEKLNRLLPQDISVYKVCRVRPDAHARFDATARTYKYYITTVKYPFNRQYRYRIHNPLDFQKMNEAALTLFHYTDFTSFSKLHTDVKTNICKIMHAEWTQEDEYTWVFTIQADRFLRNMVRAIVGTLLEVGRGKLSVDGFRRIIEQQDRCKAGTSAPGNALFLVNVEYPQDIFE</sequence>
<name>A0ABN0BF56_BACFG</name>
<reference evidence="7 8" key="1">
    <citation type="submission" date="2008-12" db="EMBL/GenBank/DDBJ databases">
        <title>Annotation of Bacteroides fragilis strain 3_1_12.</title>
        <authorList>
            <consortium name="The Broad Institute Genome Sequencing Platform"/>
            <person name="Ward D."/>
            <person name="Young S.K."/>
            <person name="Kodira C.D."/>
            <person name="Zeng Q."/>
            <person name="Koehrsen M."/>
            <person name="Alvarado L."/>
            <person name="Berlin A."/>
            <person name="Borenstein D."/>
            <person name="Chen Z."/>
            <person name="Engels R."/>
            <person name="Freedman E."/>
            <person name="Gellesch M."/>
            <person name="Goldberg J."/>
            <person name="Griggs A."/>
            <person name="Gujja S."/>
            <person name="Heiman D."/>
            <person name="Hepburn T."/>
            <person name="Howarth C."/>
            <person name="Jen D."/>
            <person name="Larson L."/>
            <person name="Lewis B."/>
            <person name="Mehta T."/>
            <person name="Park D."/>
            <person name="Pearson M."/>
            <person name="Roberts A."/>
            <person name="Saif S."/>
            <person name="Shea T."/>
            <person name="Shenoy N."/>
            <person name="Sisk P."/>
            <person name="Stolte C."/>
            <person name="Sykes S."/>
            <person name="Walk T."/>
            <person name="White J."/>
            <person name="Yandava C."/>
            <person name="Allen-Vercoe E."/>
            <person name="Strauss J."/>
            <person name="Ambrose C."/>
            <person name="Lander E."/>
            <person name="Nusbaum C."/>
            <person name="Galagan J."/>
            <person name="Birren B."/>
        </authorList>
    </citation>
    <scope>NUCLEOTIDE SEQUENCE [LARGE SCALE GENOMIC DNA]</scope>
    <source>
        <strain evidence="7 8">3_1_12</strain>
    </source>
</reference>
<keyword evidence="3 4" id="KW-0413">Isomerase</keyword>
<dbReference type="NCBIfam" id="TIGR00071">
    <property type="entry name" value="hisT_truA"/>
    <property type="match status" value="1"/>
</dbReference>
<keyword evidence="2 4" id="KW-0819">tRNA processing</keyword>
<feature type="domain" description="Pseudouridine synthase I TruA alpha/beta" evidence="6">
    <location>
        <begin position="14"/>
        <end position="110"/>
    </location>
</feature>
<feature type="active site" description="Nucleophile" evidence="4">
    <location>
        <position position="57"/>
    </location>
</feature>
<dbReference type="Proteomes" id="UP000005101">
    <property type="component" value="Unassembled WGS sequence"/>
</dbReference>
<comment type="catalytic activity">
    <reaction evidence="4 5">
        <text>uridine(38/39/40) in tRNA = pseudouridine(38/39/40) in tRNA</text>
        <dbReference type="Rhea" id="RHEA:22376"/>
        <dbReference type="Rhea" id="RHEA-COMP:10085"/>
        <dbReference type="Rhea" id="RHEA-COMP:10087"/>
        <dbReference type="ChEBI" id="CHEBI:65314"/>
        <dbReference type="ChEBI" id="CHEBI:65315"/>
        <dbReference type="EC" id="5.4.99.12"/>
    </reaction>
</comment>
<dbReference type="HAMAP" id="MF_00171">
    <property type="entry name" value="TruA"/>
    <property type="match status" value="1"/>
</dbReference>
<dbReference type="CDD" id="cd02570">
    <property type="entry name" value="PseudoU_synth_EcTruA"/>
    <property type="match status" value="1"/>
</dbReference>
<dbReference type="GO" id="GO:0160147">
    <property type="term" value="F:tRNA pseudouridine(38-40) synthase activity"/>
    <property type="evidence" value="ECO:0007669"/>
    <property type="project" value="UniProtKB-EC"/>
</dbReference>
<dbReference type="PANTHER" id="PTHR11142">
    <property type="entry name" value="PSEUDOURIDYLATE SYNTHASE"/>
    <property type="match status" value="1"/>
</dbReference>
<keyword evidence="8" id="KW-1185">Reference proteome</keyword>
<dbReference type="InterPro" id="IPR020103">
    <property type="entry name" value="PsdUridine_synth_cat_dom_sf"/>
</dbReference>
<accession>A0ABN0BF56</accession>
<dbReference type="Pfam" id="PF01416">
    <property type="entry name" value="PseudoU_synth_1"/>
    <property type="match status" value="2"/>
</dbReference>
<dbReference type="PIRSF" id="PIRSF001430">
    <property type="entry name" value="tRNA_psdUrid_synth"/>
    <property type="match status" value="1"/>
</dbReference>
<evidence type="ECO:0000259" key="6">
    <source>
        <dbReference type="Pfam" id="PF01416"/>
    </source>
</evidence>
<comment type="function">
    <text evidence="4">Formation of pseudouridine at positions 38, 39 and 40 in the anticodon stem and loop of transfer RNAs.</text>
</comment>
<evidence type="ECO:0000256" key="5">
    <source>
        <dbReference type="RuleBase" id="RU003792"/>
    </source>
</evidence>
<dbReference type="InterPro" id="IPR001406">
    <property type="entry name" value="PsdUridine_synth_TruA"/>
</dbReference>
<dbReference type="PANTHER" id="PTHR11142:SF0">
    <property type="entry name" value="TRNA PSEUDOURIDINE SYNTHASE-LIKE 1"/>
    <property type="match status" value="1"/>
</dbReference>